<sequence length="391" mass="45089">MNYFTIFASKNNIDDIEVKISDVFAKGFAIEKNDNEYVIKSKALFKKYKLIIRVMSEDTNPDYFANNIPGMMGYYDNIPFEDDNLKELVLTQISVLNTVIAIESQKEINEEQMQLFTNLLSSIVGIGFLPNGTLLDDEGSVIVYPDGQSGPSDFRPHACTRKVRRQEVSSEEGEQRKNKTIAYLKEKAIPNTASLPQLPTLEACQFKTQEDIARRAVALLIVIQFACDVAQGGNIEESRDFFINMLRTYKVEDYLTSNERDFLQDSEPDVQEAINISWQYEAYWTLIWALGFVDKLNFPDEVCDCEYAIQVVSNCESFEQFYLQTVMRSQEEILDEADKIYRYHWACVDSRIKDQAAPAGMNESIVMERRRGLFWMIGHRSDEWDNMSMDT</sequence>
<dbReference type="OrthoDB" id="4399984at2"/>
<comment type="caution">
    <text evidence="1">The sequence shown here is derived from an EMBL/GenBank/DDBJ whole genome shotgun (WGS) entry which is preliminary data.</text>
</comment>
<dbReference type="Proteomes" id="UP000037326">
    <property type="component" value="Unassembled WGS sequence"/>
</dbReference>
<dbReference type="GeneID" id="96597011"/>
<organism evidence="1 2">
    <name type="scientific">Lysinibacillus xylanilyticus</name>
    <dbReference type="NCBI Taxonomy" id="582475"/>
    <lineage>
        <taxon>Bacteria</taxon>
        <taxon>Bacillati</taxon>
        <taxon>Bacillota</taxon>
        <taxon>Bacilli</taxon>
        <taxon>Bacillales</taxon>
        <taxon>Bacillaceae</taxon>
        <taxon>Lysinibacillus</taxon>
    </lineage>
</organism>
<gene>
    <name evidence="1" type="ORF">ACZ11_01600</name>
</gene>
<proteinExistence type="predicted"/>
<dbReference type="InterPro" id="IPR025368">
    <property type="entry name" value="DUF4272"/>
</dbReference>
<accession>A0A0K9FHU2</accession>
<reference evidence="2" key="1">
    <citation type="submission" date="2015-07" db="EMBL/GenBank/DDBJ databases">
        <authorList>
            <consortium name="Consortium for Microbial Forensics and Genomics (microFORGE)"/>
            <person name="Knight B.M."/>
            <person name="Roberts D.P."/>
            <person name="Lin D."/>
            <person name="Hari K."/>
            <person name="Fletcher J."/>
            <person name="Melcher U."/>
            <person name="Blagden T."/>
            <person name="Winegar R.A."/>
        </authorList>
    </citation>
    <scope>NUCLEOTIDE SEQUENCE [LARGE SCALE GENOMIC DNA]</scope>
    <source>
        <strain evidence="2">DSM 23493</strain>
    </source>
</reference>
<name>A0A0K9FHU2_9BACI</name>
<evidence type="ECO:0008006" key="3">
    <source>
        <dbReference type="Google" id="ProtNLM"/>
    </source>
</evidence>
<evidence type="ECO:0000313" key="1">
    <source>
        <dbReference type="EMBL" id="KMY33797.1"/>
    </source>
</evidence>
<protein>
    <recommendedName>
        <fullName evidence="3">DUF4272 domain-containing protein</fullName>
    </recommendedName>
</protein>
<dbReference type="Pfam" id="PF14094">
    <property type="entry name" value="DUF4272"/>
    <property type="match status" value="1"/>
</dbReference>
<dbReference type="EMBL" id="LFXJ01000002">
    <property type="protein sequence ID" value="KMY33797.1"/>
    <property type="molecule type" value="Genomic_DNA"/>
</dbReference>
<dbReference type="RefSeq" id="WP_049663044.1">
    <property type="nucleotide sequence ID" value="NZ_LFXJ01000002.1"/>
</dbReference>
<dbReference type="AlphaFoldDB" id="A0A0K9FHU2"/>
<dbReference type="PATRIC" id="fig|582475.4.peg.3871"/>
<evidence type="ECO:0000313" key="2">
    <source>
        <dbReference type="Proteomes" id="UP000037326"/>
    </source>
</evidence>